<feature type="domain" description="Disease resistance R13L4/SHOC-2-like LRR" evidence="3">
    <location>
        <begin position="90"/>
        <end position="179"/>
    </location>
</feature>
<dbReference type="SMART" id="SM00364">
    <property type="entry name" value="LRR_BAC"/>
    <property type="match status" value="10"/>
</dbReference>
<dbReference type="Proteomes" id="UP001151699">
    <property type="component" value="Chromosome X"/>
</dbReference>
<dbReference type="InterPro" id="IPR055414">
    <property type="entry name" value="LRR_R13L4/SHOC2-like"/>
</dbReference>
<dbReference type="InterPro" id="IPR001611">
    <property type="entry name" value="Leu-rich_rpt"/>
</dbReference>
<dbReference type="AlphaFoldDB" id="A0A9Q0RYT8"/>
<dbReference type="SUPFAM" id="SSF52058">
    <property type="entry name" value="L domain-like"/>
    <property type="match status" value="2"/>
</dbReference>
<protein>
    <submittedName>
        <fullName evidence="4">Leucine-rich repeat-containing protein 40</fullName>
    </submittedName>
</protein>
<dbReference type="PANTHER" id="PTHR48051">
    <property type="match status" value="1"/>
</dbReference>
<dbReference type="Gene3D" id="3.80.10.10">
    <property type="entry name" value="Ribonuclease Inhibitor"/>
    <property type="match status" value="3"/>
</dbReference>
<proteinExistence type="predicted"/>
<evidence type="ECO:0000313" key="5">
    <source>
        <dbReference type="Proteomes" id="UP001151699"/>
    </source>
</evidence>
<organism evidence="4 5">
    <name type="scientific">Pseudolycoriella hygida</name>
    <dbReference type="NCBI Taxonomy" id="35572"/>
    <lineage>
        <taxon>Eukaryota</taxon>
        <taxon>Metazoa</taxon>
        <taxon>Ecdysozoa</taxon>
        <taxon>Arthropoda</taxon>
        <taxon>Hexapoda</taxon>
        <taxon>Insecta</taxon>
        <taxon>Pterygota</taxon>
        <taxon>Neoptera</taxon>
        <taxon>Endopterygota</taxon>
        <taxon>Diptera</taxon>
        <taxon>Nematocera</taxon>
        <taxon>Sciaroidea</taxon>
        <taxon>Sciaridae</taxon>
        <taxon>Pseudolycoriella</taxon>
    </lineage>
</organism>
<gene>
    <name evidence="4" type="primary">lrrc40</name>
    <name evidence="4" type="ORF">Bhyg_10232</name>
</gene>
<evidence type="ECO:0000256" key="1">
    <source>
        <dbReference type="ARBA" id="ARBA00022614"/>
    </source>
</evidence>
<dbReference type="PROSITE" id="PS51450">
    <property type="entry name" value="LRR"/>
    <property type="match status" value="6"/>
</dbReference>
<dbReference type="InterPro" id="IPR003591">
    <property type="entry name" value="Leu-rich_rpt_typical-subtyp"/>
</dbReference>
<dbReference type="SMART" id="SM00369">
    <property type="entry name" value="LRR_TYP"/>
    <property type="match status" value="10"/>
</dbReference>
<dbReference type="FunFam" id="3.80.10.10:FF:000193">
    <property type="entry name" value="Leucine-rich repeat-containing protein 40"/>
    <property type="match status" value="1"/>
</dbReference>
<dbReference type="EMBL" id="WJQU01000003">
    <property type="protein sequence ID" value="KAJ6637501.1"/>
    <property type="molecule type" value="Genomic_DNA"/>
</dbReference>
<feature type="domain" description="Disease resistance R13L4/SHOC-2-like LRR" evidence="3">
    <location>
        <begin position="306"/>
        <end position="412"/>
    </location>
</feature>
<accession>A0A9Q0RYT8</accession>
<evidence type="ECO:0000256" key="2">
    <source>
        <dbReference type="ARBA" id="ARBA00022737"/>
    </source>
</evidence>
<sequence length="439" mass="49408">MEPELTNLLMLEELDLSHNELTSIPEGIGFLVRISKLTLSHNKLKNLPDDMVNIRRLNTLDVMNNDLEKLPANLGELRKLEFIYAQHNDIVELPTCNGCESLKEIHISNNFIKEVPADFCQNLPQLKVLDLRDNKIEKLCSEIAYLQSIMRLDLSNNSIDSLPSSLSTLTHLVSLQLDGNPIRSIRRDIIQGGTVRILKLLRDRFSLEEHVDEAKGSTIIGSENKAFPDRFQMRKARSLTISGKNLKDIPDSVFMTAQEESVDKIDFSKNKLTAFPDGISYLEASLSEMDLSSNIIASVPTFMSQFTRISYLNLSCNAISDLPKEFGLLNTLRELNVSNNKLTKIPECVYELLSLEILLARDNKIEKIDVGATGLAALPKLATLDLANNNIEHVPPELGLLKKILVLEIAGNKFRQPRHQILEKGTDAIMSYLRDRIPQ</sequence>
<name>A0A9Q0RYT8_9DIPT</name>
<comment type="caution">
    <text evidence="4">The sequence shown here is derived from an EMBL/GenBank/DDBJ whole genome shotgun (WGS) entry which is preliminary data.</text>
</comment>
<reference evidence="4" key="1">
    <citation type="submission" date="2022-07" db="EMBL/GenBank/DDBJ databases">
        <authorList>
            <person name="Trinca V."/>
            <person name="Uliana J.V.C."/>
            <person name="Torres T.T."/>
            <person name="Ward R.J."/>
            <person name="Monesi N."/>
        </authorList>
    </citation>
    <scope>NUCLEOTIDE SEQUENCE</scope>
    <source>
        <strain evidence="4">HSMRA1968</strain>
        <tissue evidence="4">Whole embryos</tissue>
    </source>
</reference>
<dbReference type="InterPro" id="IPR032675">
    <property type="entry name" value="LRR_dom_sf"/>
</dbReference>
<dbReference type="Pfam" id="PF00560">
    <property type="entry name" value="LRR_1"/>
    <property type="match status" value="1"/>
</dbReference>
<evidence type="ECO:0000259" key="3">
    <source>
        <dbReference type="Pfam" id="PF23598"/>
    </source>
</evidence>
<keyword evidence="2" id="KW-0677">Repeat</keyword>
<dbReference type="InterPro" id="IPR050216">
    <property type="entry name" value="LRR_domain-containing"/>
</dbReference>
<evidence type="ECO:0000313" key="4">
    <source>
        <dbReference type="EMBL" id="KAJ6637501.1"/>
    </source>
</evidence>
<keyword evidence="5" id="KW-1185">Reference proteome</keyword>
<dbReference type="PRINTS" id="PR00019">
    <property type="entry name" value="LEURICHRPT"/>
</dbReference>
<dbReference type="GO" id="GO:0005737">
    <property type="term" value="C:cytoplasm"/>
    <property type="evidence" value="ECO:0007669"/>
    <property type="project" value="TreeGrafter"/>
</dbReference>
<dbReference type="PANTHER" id="PTHR48051:SF1">
    <property type="entry name" value="RAS SUPPRESSOR PROTEIN 1"/>
    <property type="match status" value="1"/>
</dbReference>
<keyword evidence="1" id="KW-0433">Leucine-rich repeat</keyword>
<dbReference type="OrthoDB" id="660555at2759"/>
<dbReference type="FunFam" id="3.80.10.10:FF:000116">
    <property type="entry name" value="Leucine-rich repeat-containing protein 40"/>
    <property type="match status" value="1"/>
</dbReference>
<dbReference type="Pfam" id="PF23598">
    <property type="entry name" value="LRR_14"/>
    <property type="match status" value="2"/>
</dbReference>